<dbReference type="AlphaFoldDB" id="A0A328CB53"/>
<evidence type="ECO:0000313" key="2">
    <source>
        <dbReference type="EMBL" id="RAL24770.1"/>
    </source>
</evidence>
<keyword evidence="3" id="KW-1185">Reference proteome</keyword>
<proteinExistence type="predicted"/>
<evidence type="ECO:0000256" key="1">
    <source>
        <dbReference type="SAM" id="SignalP"/>
    </source>
</evidence>
<reference evidence="2 3" key="1">
    <citation type="submission" date="2018-05" db="EMBL/GenBank/DDBJ databases">
        <title>Lujinxingia marina gen. nov. sp. nov., a new facultative anaerobic member of the class Deltaproteobacteria, and proposal of Lujinxingaceae fam. nov.</title>
        <authorList>
            <person name="Li C.-M."/>
        </authorList>
    </citation>
    <scope>NUCLEOTIDE SEQUENCE [LARGE SCALE GENOMIC DNA]</scope>
    <source>
        <strain evidence="2 3">B210</strain>
    </source>
</reference>
<feature type="chain" id="PRO_5016424020" description="DUF3352 domain-containing protein" evidence="1">
    <location>
        <begin position="20"/>
        <end position="588"/>
    </location>
</feature>
<dbReference type="OrthoDB" id="5480174at2"/>
<gene>
    <name evidence="2" type="ORF">DL240_00745</name>
</gene>
<comment type="caution">
    <text evidence="2">The sequence shown here is derived from an EMBL/GenBank/DDBJ whole genome shotgun (WGS) entry which is preliminary data.</text>
</comment>
<dbReference type="EMBL" id="QHKO01000001">
    <property type="protein sequence ID" value="RAL24770.1"/>
    <property type="molecule type" value="Genomic_DNA"/>
</dbReference>
<keyword evidence="1" id="KW-0732">Signal</keyword>
<name>A0A328CB53_9DELT</name>
<accession>A0A328CB53</accession>
<organism evidence="2 3">
    <name type="scientific">Lujinxingia litoralis</name>
    <dbReference type="NCBI Taxonomy" id="2211119"/>
    <lineage>
        <taxon>Bacteria</taxon>
        <taxon>Deltaproteobacteria</taxon>
        <taxon>Bradymonadales</taxon>
        <taxon>Lujinxingiaceae</taxon>
        <taxon>Lujinxingia</taxon>
    </lineage>
</organism>
<protein>
    <recommendedName>
        <fullName evidence="4">DUF3352 domain-containing protein</fullName>
    </recommendedName>
</protein>
<sequence length="588" mass="64329">MKRYFLFLLALLALAFAPACDGCKSKDAIPPSAQARITQLAEHLPATTEAAFIAPQLDKSRQALDLLMRRTETFSPAARMLETQVQREWGLKLNDAESWKRAGITPDGALMIAMVVNRPVIVTYVADRQAFEGTFIERLRQTFEIEEPVRNEKIGDTTLKISGQSGGMELAWQYKGNIAFVTLPAFDAVEALENGTALAISSQIDTTTKETSLASTTGFIAFRDNLAKDSPLSLYVEPNRYLARLEQSPSADAPPYQKALEQVALFSKGNANGTGLAIDVLPTRIQLKSFASGDPELTKQAREAYLSDYKADWANMLTKNTMLGVRTSFDLAGLYQTFINGLPEENQRALRRNLVEWGRNVDVNVEEDIINALSGHSLIAFYGIGTRQLMGALGQGNAFQQGMRVLSASGLMISAGFSDQRKMESLLDRLAQMATGHAELRPVNYKASPVEDARVLAPANLDMVPARLFQRGDTLTLAAAGMGEDAVYEYLSGKRDEPALKDVEGLDLGARFASADNLNGLYFNFERLRDNFGAMPMIGNVIARLDPLQELLLEVSVEDHGLFATFSLDFVAPLPEPSAQADAPTEAP</sequence>
<evidence type="ECO:0000313" key="3">
    <source>
        <dbReference type="Proteomes" id="UP000249169"/>
    </source>
</evidence>
<dbReference type="RefSeq" id="WP_111727942.1">
    <property type="nucleotide sequence ID" value="NZ_QHKO01000001.1"/>
</dbReference>
<dbReference type="Proteomes" id="UP000249169">
    <property type="component" value="Unassembled WGS sequence"/>
</dbReference>
<feature type="signal peptide" evidence="1">
    <location>
        <begin position="1"/>
        <end position="19"/>
    </location>
</feature>
<evidence type="ECO:0008006" key="4">
    <source>
        <dbReference type="Google" id="ProtNLM"/>
    </source>
</evidence>